<protein>
    <submittedName>
        <fullName evidence="2">DUF2254 domain-containing protein</fullName>
    </submittedName>
</protein>
<proteinExistence type="predicted"/>
<dbReference type="InterPro" id="IPR018723">
    <property type="entry name" value="DUF2254_membrane"/>
</dbReference>
<reference evidence="2 3" key="2">
    <citation type="submission" date="2018-12" db="EMBL/GenBank/DDBJ databases">
        <title>Simiduia agarivorans gen. nov., sp. nov., a marine, agarolytic bacterium isolated from shallow coastal water from Keelung, Taiwan.</title>
        <authorList>
            <person name="Shieh W.Y."/>
        </authorList>
    </citation>
    <scope>NUCLEOTIDE SEQUENCE [LARGE SCALE GENOMIC DNA]</scope>
    <source>
        <strain evidence="2 3">GTF-13</strain>
    </source>
</reference>
<dbReference type="AlphaFoldDB" id="A0A3P3VRE9"/>
<evidence type="ECO:0000313" key="3">
    <source>
        <dbReference type="Proteomes" id="UP000280792"/>
    </source>
</evidence>
<organism evidence="2 3">
    <name type="scientific">Aestuariirhabdus litorea</name>
    <dbReference type="NCBI Taxonomy" id="2528527"/>
    <lineage>
        <taxon>Bacteria</taxon>
        <taxon>Pseudomonadati</taxon>
        <taxon>Pseudomonadota</taxon>
        <taxon>Gammaproteobacteria</taxon>
        <taxon>Oceanospirillales</taxon>
        <taxon>Aestuariirhabdaceae</taxon>
        <taxon>Aestuariirhabdus</taxon>
    </lineage>
</organism>
<evidence type="ECO:0000256" key="1">
    <source>
        <dbReference type="SAM" id="Phobius"/>
    </source>
</evidence>
<dbReference type="EMBL" id="QWEZ01000002">
    <property type="protein sequence ID" value="RRJ83383.1"/>
    <property type="molecule type" value="Genomic_DNA"/>
</dbReference>
<dbReference type="RefSeq" id="WP_125018026.1">
    <property type="nucleotide sequence ID" value="NZ_QWEZ01000002.1"/>
</dbReference>
<keyword evidence="3" id="KW-1185">Reference proteome</keyword>
<name>A0A3P3VRE9_9GAMM</name>
<gene>
    <name evidence="2" type="ORF">D0544_16330</name>
</gene>
<reference evidence="2 3" key="1">
    <citation type="submission" date="2018-08" db="EMBL/GenBank/DDBJ databases">
        <authorList>
            <person name="Khan S.A."/>
        </authorList>
    </citation>
    <scope>NUCLEOTIDE SEQUENCE [LARGE SCALE GENOMIC DNA]</scope>
    <source>
        <strain evidence="2 3">GTF-13</strain>
    </source>
</reference>
<dbReference type="Pfam" id="PF10011">
    <property type="entry name" value="DUF2254"/>
    <property type="match status" value="1"/>
</dbReference>
<accession>A0A3P3VRE9</accession>
<keyword evidence="1" id="KW-0812">Transmembrane</keyword>
<feature type="transmembrane region" description="Helical" evidence="1">
    <location>
        <begin position="16"/>
        <end position="39"/>
    </location>
</feature>
<evidence type="ECO:0000313" key="2">
    <source>
        <dbReference type="EMBL" id="RRJ83383.1"/>
    </source>
</evidence>
<comment type="caution">
    <text evidence="2">The sequence shown here is derived from an EMBL/GenBank/DDBJ whole genome shotgun (WGS) entry which is preliminary data.</text>
</comment>
<feature type="transmembrane region" description="Helical" evidence="1">
    <location>
        <begin position="141"/>
        <end position="161"/>
    </location>
</feature>
<keyword evidence="1" id="KW-1133">Transmembrane helix</keyword>
<sequence>MVRGELFRLADRLNTSFWFIPLLMSSLSIGFAWVTLALEEPVTSWMADHLQWRFSAEAEGVSAVLQVVASSMITMAGVVFSMTLVALSLASSQLGPRLLRNFMSDTPTQLVLGTFISTFLYCLVVLRAVRRSEELAFVPHLSVMVGVLLAVASVGVFIYFIHHVSVSIQANEVAGRIGRELIESADQLFPAGEGGEGPEPDAELLESMGRESAPFYAQADGYLQFVDVAALIALARQEDLVFRLEVQPGRYVIAGTPLLRVWPPNRLTRALVEPLQGCFVQGRQRTRAQDIEHGVEQLVEVALRALSPSLNDPFTAMTCIDHLGAALSRLAAGELPSPYRYDDQQRLRLIAPADNFVAIASAAFAPIRQHSGGSAAVNLHLLDTLAQIIGFTRRPQDRAVLMEQGQMIAHRAREGGFDAQVSEQLQQRWETLEAQCPNIASA</sequence>
<dbReference type="Proteomes" id="UP000280792">
    <property type="component" value="Unassembled WGS sequence"/>
</dbReference>
<feature type="transmembrane region" description="Helical" evidence="1">
    <location>
        <begin position="60"/>
        <end position="90"/>
    </location>
</feature>
<keyword evidence="1" id="KW-0472">Membrane</keyword>
<feature type="transmembrane region" description="Helical" evidence="1">
    <location>
        <begin position="110"/>
        <end position="129"/>
    </location>
</feature>